<dbReference type="GO" id="GO:0005737">
    <property type="term" value="C:cytoplasm"/>
    <property type="evidence" value="ECO:0007669"/>
    <property type="project" value="UniProtKB-SubCell"/>
</dbReference>
<evidence type="ECO:0000256" key="13">
    <source>
        <dbReference type="ARBA" id="ARBA00042443"/>
    </source>
</evidence>
<evidence type="ECO:0000256" key="9">
    <source>
        <dbReference type="ARBA" id="ARBA00023316"/>
    </source>
</evidence>
<dbReference type="Gene3D" id="3.65.10.10">
    <property type="entry name" value="Enolpyruvate transferase domain"/>
    <property type="match status" value="2"/>
</dbReference>
<accession>A0A1F7YDE1</accession>
<dbReference type="EC" id="2.5.1.7" evidence="11"/>
<protein>
    <recommendedName>
        <fullName evidence="12">UDP-N-acetylglucosamine 1-carboxyvinyltransferase</fullName>
        <ecNumber evidence="11">2.5.1.7</ecNumber>
    </recommendedName>
    <alternativeName>
        <fullName evidence="13">Enoylpyruvate transferase</fullName>
    </alternativeName>
    <alternativeName>
        <fullName evidence="14">UDP-N-acetylglucosamine enolpyruvyl transferase</fullName>
    </alternativeName>
</protein>
<evidence type="ECO:0000256" key="3">
    <source>
        <dbReference type="ARBA" id="ARBA00022490"/>
    </source>
</evidence>
<dbReference type="InterPro" id="IPR036968">
    <property type="entry name" value="Enolpyruvate_Tfrase_sf"/>
</dbReference>
<dbReference type="NCBIfam" id="NF006873">
    <property type="entry name" value="PRK09369.1"/>
    <property type="match status" value="1"/>
</dbReference>
<organism evidence="17 18">
    <name type="scientific">Candidatus Woesebacteria bacterium RIFCSPHIGHO2_01_FULL_39_28</name>
    <dbReference type="NCBI Taxonomy" id="1802496"/>
    <lineage>
        <taxon>Bacteria</taxon>
        <taxon>Candidatus Woeseibacteriota</taxon>
    </lineage>
</organism>
<keyword evidence="3" id="KW-0963">Cytoplasm</keyword>
<keyword evidence="7" id="KW-0573">Peptidoglycan synthesis</keyword>
<evidence type="ECO:0000256" key="1">
    <source>
        <dbReference type="ARBA" id="ARBA00004496"/>
    </source>
</evidence>
<dbReference type="GO" id="GO:0009252">
    <property type="term" value="P:peptidoglycan biosynthetic process"/>
    <property type="evidence" value="ECO:0007669"/>
    <property type="project" value="UniProtKB-KW"/>
</dbReference>
<dbReference type="Pfam" id="PF00275">
    <property type="entry name" value="EPSP_synthase"/>
    <property type="match status" value="1"/>
</dbReference>
<comment type="pathway">
    <text evidence="2">Cell wall biogenesis; peptidoglycan biosynthesis.</text>
</comment>
<evidence type="ECO:0000313" key="18">
    <source>
        <dbReference type="Proteomes" id="UP000178851"/>
    </source>
</evidence>
<name>A0A1F7YDE1_9BACT</name>
<evidence type="ECO:0000256" key="4">
    <source>
        <dbReference type="ARBA" id="ARBA00022618"/>
    </source>
</evidence>
<comment type="similarity">
    <text evidence="10">Belongs to the EPSP synthase family. MurA subfamily.</text>
</comment>
<evidence type="ECO:0000256" key="7">
    <source>
        <dbReference type="ARBA" id="ARBA00022984"/>
    </source>
</evidence>
<reference evidence="17 18" key="1">
    <citation type="journal article" date="2016" name="Nat. Commun.">
        <title>Thousands of microbial genomes shed light on interconnected biogeochemical processes in an aquifer system.</title>
        <authorList>
            <person name="Anantharaman K."/>
            <person name="Brown C.T."/>
            <person name="Hug L.A."/>
            <person name="Sharon I."/>
            <person name="Castelle C.J."/>
            <person name="Probst A.J."/>
            <person name="Thomas B.C."/>
            <person name="Singh A."/>
            <person name="Wilkins M.J."/>
            <person name="Karaoz U."/>
            <person name="Brodie E.L."/>
            <person name="Williams K.H."/>
            <person name="Hubbard S.S."/>
            <person name="Banfield J.F."/>
        </authorList>
    </citation>
    <scope>NUCLEOTIDE SEQUENCE [LARGE SCALE GENOMIC DNA]</scope>
</reference>
<evidence type="ECO:0000259" key="16">
    <source>
        <dbReference type="Pfam" id="PF00275"/>
    </source>
</evidence>
<keyword evidence="4" id="KW-0132">Cell division</keyword>
<dbReference type="Proteomes" id="UP000178851">
    <property type="component" value="Unassembled WGS sequence"/>
</dbReference>
<dbReference type="GO" id="GO:0071555">
    <property type="term" value="P:cell wall organization"/>
    <property type="evidence" value="ECO:0007669"/>
    <property type="project" value="UniProtKB-KW"/>
</dbReference>
<feature type="domain" description="Enolpyruvate transferase" evidence="16">
    <location>
        <begin position="6"/>
        <end position="418"/>
    </location>
</feature>
<dbReference type="EMBL" id="MGGI01000025">
    <property type="protein sequence ID" value="OGM24909.1"/>
    <property type="molecule type" value="Genomic_DNA"/>
</dbReference>
<keyword evidence="6" id="KW-0133">Cell shape</keyword>
<dbReference type="PANTHER" id="PTHR43783:SF1">
    <property type="entry name" value="UDP-N-ACETYLGLUCOSAMINE 1-CARBOXYVINYLTRANSFERASE"/>
    <property type="match status" value="1"/>
</dbReference>
<evidence type="ECO:0000256" key="5">
    <source>
        <dbReference type="ARBA" id="ARBA00022679"/>
    </source>
</evidence>
<dbReference type="GO" id="GO:0008760">
    <property type="term" value="F:UDP-N-acetylglucosamine 1-carboxyvinyltransferase activity"/>
    <property type="evidence" value="ECO:0007669"/>
    <property type="project" value="UniProtKB-EC"/>
</dbReference>
<evidence type="ECO:0000256" key="15">
    <source>
        <dbReference type="ARBA" id="ARBA00047527"/>
    </source>
</evidence>
<dbReference type="SUPFAM" id="SSF55205">
    <property type="entry name" value="EPT/RTPC-like"/>
    <property type="match status" value="1"/>
</dbReference>
<keyword evidence="8" id="KW-0131">Cell cycle</keyword>
<dbReference type="GO" id="GO:0008360">
    <property type="term" value="P:regulation of cell shape"/>
    <property type="evidence" value="ECO:0007669"/>
    <property type="project" value="UniProtKB-KW"/>
</dbReference>
<dbReference type="InterPro" id="IPR013792">
    <property type="entry name" value="RNA3'P_cycl/enolpyr_Trfase_a/b"/>
</dbReference>
<gene>
    <name evidence="17" type="ORF">A2627_02990</name>
</gene>
<evidence type="ECO:0000256" key="10">
    <source>
        <dbReference type="ARBA" id="ARBA00038367"/>
    </source>
</evidence>
<evidence type="ECO:0000256" key="14">
    <source>
        <dbReference type="ARBA" id="ARBA00042842"/>
    </source>
</evidence>
<sequence length="430" mass="46937">MNIKVKGGQVLEGEITPSGSKNSAVAIIPSTLLFDKPVFLENIPDITDVDKLITILRMFGSKIDWNKSKCTMKIDNAKVALENISKEDLGTMRGSSLLWGPMLARFGKIEFGKRPAGCNLGYRTLSPHYQAFEDLGSEVSESDTGISMNRKKAEGGDIWLTEMSPTATENVLMLATALKRATRIYNAASEPQVQDLCNFLVSSGASISGIGSNTLLVEGSKYLKSGGYKLLPDHYEIATFLALGAATGGRVKVNNAMPSFFTPIIRVFSKFGIEIYYKDEAAIVEAGQKIKIISDEARKILTIKAHPWPGLPVDILPLFIPISLLARSGQVLFHNWMYEAGLFWTNELGKLGANIVMCDPHRVITISGNGLRGAIMDAPYIIRAVVAMTMAAMISKGESIIRNADSVNRGHPHFVKNLQKLGASIEEIRE</sequence>
<comment type="subcellular location">
    <subcellularLocation>
        <location evidence="1">Cytoplasm</location>
    </subcellularLocation>
</comment>
<evidence type="ECO:0000256" key="11">
    <source>
        <dbReference type="ARBA" id="ARBA00039108"/>
    </source>
</evidence>
<dbReference type="GO" id="GO:0051301">
    <property type="term" value="P:cell division"/>
    <property type="evidence" value="ECO:0007669"/>
    <property type="project" value="UniProtKB-KW"/>
</dbReference>
<evidence type="ECO:0000256" key="2">
    <source>
        <dbReference type="ARBA" id="ARBA00004752"/>
    </source>
</evidence>
<evidence type="ECO:0000313" key="17">
    <source>
        <dbReference type="EMBL" id="OGM24909.1"/>
    </source>
</evidence>
<dbReference type="PANTHER" id="PTHR43783">
    <property type="entry name" value="UDP-N-ACETYLGLUCOSAMINE 1-CARBOXYVINYLTRANSFERASE"/>
    <property type="match status" value="1"/>
</dbReference>
<dbReference type="AlphaFoldDB" id="A0A1F7YDE1"/>
<keyword evidence="5" id="KW-0808">Transferase</keyword>
<evidence type="ECO:0000256" key="12">
    <source>
        <dbReference type="ARBA" id="ARBA00039754"/>
    </source>
</evidence>
<evidence type="ECO:0000256" key="8">
    <source>
        <dbReference type="ARBA" id="ARBA00023306"/>
    </source>
</evidence>
<comment type="catalytic activity">
    <reaction evidence="15">
        <text>phosphoenolpyruvate + UDP-N-acetyl-alpha-D-glucosamine = UDP-N-acetyl-3-O-(1-carboxyvinyl)-alpha-D-glucosamine + phosphate</text>
        <dbReference type="Rhea" id="RHEA:18681"/>
        <dbReference type="ChEBI" id="CHEBI:43474"/>
        <dbReference type="ChEBI" id="CHEBI:57705"/>
        <dbReference type="ChEBI" id="CHEBI:58702"/>
        <dbReference type="ChEBI" id="CHEBI:68483"/>
        <dbReference type="EC" id="2.5.1.7"/>
    </reaction>
</comment>
<keyword evidence="9" id="KW-0961">Cell wall biogenesis/degradation</keyword>
<proteinExistence type="inferred from homology"/>
<dbReference type="InterPro" id="IPR001986">
    <property type="entry name" value="Enolpyruvate_Tfrase_dom"/>
</dbReference>
<comment type="caution">
    <text evidence="17">The sequence shown here is derived from an EMBL/GenBank/DDBJ whole genome shotgun (WGS) entry which is preliminary data.</text>
</comment>
<evidence type="ECO:0000256" key="6">
    <source>
        <dbReference type="ARBA" id="ARBA00022960"/>
    </source>
</evidence>
<dbReference type="InterPro" id="IPR050068">
    <property type="entry name" value="MurA_subfamily"/>
</dbReference>